<protein>
    <submittedName>
        <fullName evidence="4">Response regulator receiver modulated CheW protein</fullName>
    </submittedName>
</protein>
<name>A0A212L3J2_9BACT</name>
<dbReference type="SMART" id="SM00260">
    <property type="entry name" value="CheW"/>
    <property type="match status" value="1"/>
</dbReference>
<keyword evidence="1" id="KW-0597">Phosphoprotein</keyword>
<accession>A0A212L3J2</accession>
<evidence type="ECO:0000256" key="1">
    <source>
        <dbReference type="PROSITE-ProRule" id="PRU00169"/>
    </source>
</evidence>
<dbReference type="EMBL" id="FMJC01000002">
    <property type="protein sequence ID" value="SCM72110.1"/>
    <property type="molecule type" value="Genomic_DNA"/>
</dbReference>
<feature type="modified residue" description="4-aspartylphosphate" evidence="1">
    <location>
        <position position="260"/>
    </location>
</feature>
<dbReference type="PANTHER" id="PTHR47233:SF3">
    <property type="entry name" value="CHEMOTAXIS PROTEIN CHEV"/>
    <property type="match status" value="1"/>
</dbReference>
<proteinExistence type="predicted"/>
<dbReference type="InterPro" id="IPR001789">
    <property type="entry name" value="Sig_transdc_resp-reg_receiver"/>
</dbReference>
<dbReference type="SUPFAM" id="SSF52172">
    <property type="entry name" value="CheY-like"/>
    <property type="match status" value="1"/>
</dbReference>
<evidence type="ECO:0000313" key="4">
    <source>
        <dbReference type="EMBL" id="SCM72110.1"/>
    </source>
</evidence>
<dbReference type="PANTHER" id="PTHR47233">
    <property type="entry name" value="CHEMOTAXIS PROTEIN CHEV"/>
    <property type="match status" value="1"/>
</dbReference>
<dbReference type="PIRSF" id="PIRSF002867">
    <property type="entry name" value="CheV"/>
    <property type="match status" value="1"/>
</dbReference>
<dbReference type="Pfam" id="PF00072">
    <property type="entry name" value="Response_reg"/>
    <property type="match status" value="1"/>
</dbReference>
<dbReference type="InterPro" id="IPR036061">
    <property type="entry name" value="CheW-like_dom_sf"/>
</dbReference>
<dbReference type="SMART" id="SM00448">
    <property type="entry name" value="REC"/>
    <property type="match status" value="1"/>
</dbReference>
<dbReference type="Pfam" id="PF01584">
    <property type="entry name" value="CheW"/>
    <property type="match status" value="1"/>
</dbReference>
<dbReference type="InterPro" id="IPR002545">
    <property type="entry name" value="CheW-lke_dom"/>
</dbReference>
<feature type="domain" description="Response regulatory" evidence="2">
    <location>
        <begin position="198"/>
        <end position="327"/>
    </location>
</feature>
<dbReference type="Gene3D" id="3.40.50.2300">
    <property type="match status" value="1"/>
</dbReference>
<feature type="domain" description="CheW-like" evidence="3">
    <location>
        <begin position="38"/>
        <end position="179"/>
    </location>
</feature>
<dbReference type="GO" id="GO:0000160">
    <property type="term" value="P:phosphorelay signal transduction system"/>
    <property type="evidence" value="ECO:0007669"/>
    <property type="project" value="InterPro"/>
</dbReference>
<organism evidence="4">
    <name type="scientific">uncultured Desulfovibrio sp</name>
    <dbReference type="NCBI Taxonomy" id="167968"/>
    <lineage>
        <taxon>Bacteria</taxon>
        <taxon>Pseudomonadati</taxon>
        <taxon>Thermodesulfobacteriota</taxon>
        <taxon>Desulfovibrionia</taxon>
        <taxon>Desulfovibrionales</taxon>
        <taxon>Desulfovibrionaceae</taxon>
        <taxon>Desulfovibrio</taxon>
        <taxon>environmental samples</taxon>
    </lineage>
</organism>
<reference evidence="4" key="1">
    <citation type="submission" date="2016-08" db="EMBL/GenBank/DDBJ databases">
        <authorList>
            <person name="Seilhamer J.J."/>
        </authorList>
    </citation>
    <scope>NUCLEOTIDE SEQUENCE</scope>
    <source>
        <strain evidence="4">86-1</strain>
    </source>
</reference>
<evidence type="ECO:0000259" key="3">
    <source>
        <dbReference type="PROSITE" id="PS50851"/>
    </source>
</evidence>
<dbReference type="PROSITE" id="PS50110">
    <property type="entry name" value="RESPONSE_REGULATORY"/>
    <property type="match status" value="1"/>
</dbReference>
<dbReference type="InterPro" id="IPR011006">
    <property type="entry name" value="CheY-like_superfamily"/>
</dbReference>
<sequence>MSQSNILLEAGTNELEVVEFYLDEFVPPSDAAPQNDENGQPVAEPSYRGYYGVNVAKVLEIIRMPKVTALPEVQHPSVRGAFNLRSRIIPLVDLAMWLGKAHPDNEEQPKTIVTEFNNVTTAFMVSGVNRIHRISWEQVEPPNKYVAAVSNNTVIGVVKLEDRIIFLLDLEKVVANLNPKLGLRLDDLGKDWSNSGYRALVADDSALVREMLRDLMEKAGFTVEVVSNGRAAWERLEDFKRRCEEGGQPITDFVHVVVSDIEMPVMDGLNLTHRIKTDPMLNKLPVVLFSSLITDKLRHKGDSVGADDQISKPEVTQLARRALALIKAREEDAANAAAVQKQ</sequence>
<dbReference type="GO" id="GO:0006935">
    <property type="term" value="P:chemotaxis"/>
    <property type="evidence" value="ECO:0007669"/>
    <property type="project" value="InterPro"/>
</dbReference>
<dbReference type="Gene3D" id="2.40.50.180">
    <property type="entry name" value="CheA-289, Domain 4"/>
    <property type="match status" value="1"/>
</dbReference>
<dbReference type="RefSeq" id="WP_179980053.1">
    <property type="nucleotide sequence ID" value="NZ_LT608333.1"/>
</dbReference>
<dbReference type="AlphaFoldDB" id="A0A212L3J2"/>
<dbReference type="Gene3D" id="2.30.30.40">
    <property type="entry name" value="SH3 Domains"/>
    <property type="match status" value="1"/>
</dbReference>
<gene>
    <name evidence="4" type="ORF">KL86DES1_20402</name>
</gene>
<evidence type="ECO:0000259" key="2">
    <source>
        <dbReference type="PROSITE" id="PS50110"/>
    </source>
</evidence>
<dbReference type="SUPFAM" id="SSF50341">
    <property type="entry name" value="CheW-like"/>
    <property type="match status" value="1"/>
</dbReference>
<dbReference type="InterPro" id="IPR024181">
    <property type="entry name" value="Chemotax_regulator_CheV"/>
</dbReference>
<dbReference type="PROSITE" id="PS50851">
    <property type="entry name" value="CHEW"/>
    <property type="match status" value="1"/>
</dbReference>